<dbReference type="PANTHER" id="PTHR21198">
    <property type="entry name" value="GLUTAMATE RACEMASE"/>
    <property type="match status" value="1"/>
</dbReference>
<dbReference type="PROSITE" id="PS00923">
    <property type="entry name" value="ASP_GLU_RACEMASE_1"/>
    <property type="match status" value="1"/>
</dbReference>
<dbReference type="EMBL" id="BARS01037825">
    <property type="protein sequence ID" value="GAG15872.1"/>
    <property type="molecule type" value="Genomic_DNA"/>
</dbReference>
<name>X0VXP0_9ZZZZ</name>
<dbReference type="PANTHER" id="PTHR21198:SF7">
    <property type="entry name" value="ASPARTATE-GLUTAMATE RACEMASE FAMILY"/>
    <property type="match status" value="1"/>
</dbReference>
<dbReference type="InterPro" id="IPR004380">
    <property type="entry name" value="Asp_race"/>
</dbReference>
<feature type="non-terminal residue" evidence="3">
    <location>
        <position position="166"/>
    </location>
</feature>
<comment type="similarity">
    <text evidence="1">Belongs to the aspartate/glutamate racemases family.</text>
</comment>
<dbReference type="AlphaFoldDB" id="X0VXP0"/>
<evidence type="ECO:0000313" key="3">
    <source>
        <dbReference type="EMBL" id="GAG15872.1"/>
    </source>
</evidence>
<dbReference type="GO" id="GO:0047661">
    <property type="term" value="F:amino-acid racemase activity"/>
    <property type="evidence" value="ECO:0007669"/>
    <property type="project" value="InterPro"/>
</dbReference>
<dbReference type="Pfam" id="PF01177">
    <property type="entry name" value="Asp_Glu_race"/>
    <property type="match status" value="1"/>
</dbReference>
<dbReference type="InterPro" id="IPR001920">
    <property type="entry name" value="Asp/Glu_race"/>
</dbReference>
<dbReference type="SUPFAM" id="SSF53681">
    <property type="entry name" value="Aspartate/glutamate racemase"/>
    <property type="match status" value="2"/>
</dbReference>
<dbReference type="NCBIfam" id="TIGR00035">
    <property type="entry name" value="asp_race"/>
    <property type="match status" value="1"/>
</dbReference>
<dbReference type="InterPro" id="IPR015942">
    <property type="entry name" value="Asp/Glu/hydantoin_racemase"/>
</dbReference>
<protein>
    <recommendedName>
        <fullName evidence="4">Aspartate racemase</fullName>
    </recommendedName>
</protein>
<proteinExistence type="inferred from homology"/>
<evidence type="ECO:0000256" key="1">
    <source>
        <dbReference type="ARBA" id="ARBA00007847"/>
    </source>
</evidence>
<sequence length="166" mass="18945">MKTIGLIGGMSWESSSEYYRIINETVRERLGGLHSAECIMYSADFEQIENLQHQGKWEELTKLMLNLAQKLEGAGADFIIICTNTMHKMAEEVENNTNIPLLHIADATAEKIIEKGLGKLGLLGTNFTMEEDFFKKRLDEKYNIEVIIPSQNDRRIIDSVIYNELC</sequence>
<dbReference type="InterPro" id="IPR018187">
    <property type="entry name" value="Asp/Glu_racemase_AS_1"/>
</dbReference>
<evidence type="ECO:0008006" key="4">
    <source>
        <dbReference type="Google" id="ProtNLM"/>
    </source>
</evidence>
<evidence type="ECO:0000256" key="2">
    <source>
        <dbReference type="ARBA" id="ARBA00023235"/>
    </source>
</evidence>
<dbReference type="Gene3D" id="3.40.50.1860">
    <property type="match status" value="2"/>
</dbReference>
<comment type="caution">
    <text evidence="3">The sequence shown here is derived from an EMBL/GenBank/DDBJ whole genome shotgun (WGS) entry which is preliminary data.</text>
</comment>
<keyword evidence="2" id="KW-0413">Isomerase</keyword>
<accession>X0VXP0</accession>
<organism evidence="3">
    <name type="scientific">marine sediment metagenome</name>
    <dbReference type="NCBI Taxonomy" id="412755"/>
    <lineage>
        <taxon>unclassified sequences</taxon>
        <taxon>metagenomes</taxon>
        <taxon>ecological metagenomes</taxon>
    </lineage>
</organism>
<gene>
    <name evidence="3" type="ORF">S01H1_57953</name>
</gene>
<reference evidence="3" key="1">
    <citation type="journal article" date="2014" name="Front. Microbiol.">
        <title>High frequency of phylogenetically diverse reductive dehalogenase-homologous genes in deep subseafloor sedimentary metagenomes.</title>
        <authorList>
            <person name="Kawai M."/>
            <person name="Futagami T."/>
            <person name="Toyoda A."/>
            <person name="Takaki Y."/>
            <person name="Nishi S."/>
            <person name="Hori S."/>
            <person name="Arai W."/>
            <person name="Tsubouchi T."/>
            <person name="Morono Y."/>
            <person name="Uchiyama I."/>
            <person name="Ito T."/>
            <person name="Fujiyama A."/>
            <person name="Inagaki F."/>
            <person name="Takami H."/>
        </authorList>
    </citation>
    <scope>NUCLEOTIDE SEQUENCE</scope>
    <source>
        <strain evidence="3">Expedition CK06-06</strain>
    </source>
</reference>